<sequence length="429" mass="46491">MTSTREYNFFSFLIPSASHHVREKVEPTPTYSVPKSPRNDKTVASAATKPKMIPFQAKTSKVKRSGLSKEPGPWSEWYEGDDNQFVWRARQLPDESWDYQFQPAGQHTRPCSPDTAITEESAAESSDADNNQQGARLISGSPATPGSTGGGEALPPAGGGNSPGSLPRNSLSSPKSSWPTIITTSTGQPTDWNMHHASPRTSGLLPRYESSSPPISPAIAPQRVASPTTTNTFGGGSKFLSPNTAKRTIHGPVMWLLQEGRSRKAKSVSVTTATATATSPTPAPAPTHHTLIPVPPPVVSTPQPAVVAAPLQIQAQQYWPHQQDHHHQQEQKQQIITPGGVPIIVVDSASNHALTPAAQQAAAAMMIQTKTRHHMMTAAHSKKLDKKVKSEKEMKYDSKKRVKNWLKDVEVDDDSLMISLDAEGLPVYR</sequence>
<protein>
    <submittedName>
        <fullName evidence="2">Uncharacterized protein</fullName>
    </submittedName>
</protein>
<dbReference type="EMBL" id="MU864358">
    <property type="protein sequence ID" value="KAK4191697.1"/>
    <property type="molecule type" value="Genomic_DNA"/>
</dbReference>
<accession>A0AAN6X5D8</accession>
<dbReference type="AlphaFoldDB" id="A0AAN6X5D8"/>
<feature type="region of interest" description="Disordered" evidence="1">
    <location>
        <begin position="101"/>
        <end position="213"/>
    </location>
</feature>
<dbReference type="Proteomes" id="UP001302126">
    <property type="component" value="Unassembled WGS sequence"/>
</dbReference>
<keyword evidence="3" id="KW-1185">Reference proteome</keyword>
<reference evidence="2" key="2">
    <citation type="submission" date="2023-05" db="EMBL/GenBank/DDBJ databases">
        <authorList>
            <consortium name="Lawrence Berkeley National Laboratory"/>
            <person name="Steindorff A."/>
            <person name="Hensen N."/>
            <person name="Bonometti L."/>
            <person name="Westerberg I."/>
            <person name="Brannstrom I.O."/>
            <person name="Guillou S."/>
            <person name="Cros-Aarteil S."/>
            <person name="Calhoun S."/>
            <person name="Haridas S."/>
            <person name="Kuo A."/>
            <person name="Mondo S."/>
            <person name="Pangilinan J."/>
            <person name="Riley R."/>
            <person name="Labutti K."/>
            <person name="Andreopoulos B."/>
            <person name="Lipzen A."/>
            <person name="Chen C."/>
            <person name="Yanf M."/>
            <person name="Daum C."/>
            <person name="Ng V."/>
            <person name="Clum A."/>
            <person name="Ohm R."/>
            <person name="Martin F."/>
            <person name="Silar P."/>
            <person name="Natvig D."/>
            <person name="Lalanne C."/>
            <person name="Gautier V."/>
            <person name="Ament-Velasquez S.L."/>
            <person name="Kruys A."/>
            <person name="Hutchinson M.I."/>
            <person name="Powell A.J."/>
            <person name="Barry K."/>
            <person name="Miller A.N."/>
            <person name="Grigoriev I.V."/>
            <person name="Debuchy R."/>
            <person name="Gladieux P."/>
            <person name="Thoren M.H."/>
            <person name="Johannesson H."/>
        </authorList>
    </citation>
    <scope>NUCLEOTIDE SEQUENCE</scope>
    <source>
        <strain evidence="2">PSN309</strain>
    </source>
</reference>
<feature type="compositionally biased region" description="Gly residues" evidence="1">
    <location>
        <begin position="147"/>
        <end position="162"/>
    </location>
</feature>
<comment type="caution">
    <text evidence="2">The sequence shown here is derived from an EMBL/GenBank/DDBJ whole genome shotgun (WGS) entry which is preliminary data.</text>
</comment>
<reference evidence="2" key="1">
    <citation type="journal article" date="2023" name="Mol. Phylogenet. Evol.">
        <title>Genome-scale phylogeny and comparative genomics of the fungal order Sordariales.</title>
        <authorList>
            <person name="Hensen N."/>
            <person name="Bonometti L."/>
            <person name="Westerberg I."/>
            <person name="Brannstrom I.O."/>
            <person name="Guillou S."/>
            <person name="Cros-Aarteil S."/>
            <person name="Calhoun S."/>
            <person name="Haridas S."/>
            <person name="Kuo A."/>
            <person name="Mondo S."/>
            <person name="Pangilinan J."/>
            <person name="Riley R."/>
            <person name="LaButti K."/>
            <person name="Andreopoulos B."/>
            <person name="Lipzen A."/>
            <person name="Chen C."/>
            <person name="Yan M."/>
            <person name="Daum C."/>
            <person name="Ng V."/>
            <person name="Clum A."/>
            <person name="Steindorff A."/>
            <person name="Ohm R.A."/>
            <person name="Martin F."/>
            <person name="Silar P."/>
            <person name="Natvig D.O."/>
            <person name="Lalanne C."/>
            <person name="Gautier V."/>
            <person name="Ament-Velasquez S.L."/>
            <person name="Kruys A."/>
            <person name="Hutchinson M.I."/>
            <person name="Powell A.J."/>
            <person name="Barry K."/>
            <person name="Miller A.N."/>
            <person name="Grigoriev I.V."/>
            <person name="Debuchy R."/>
            <person name="Gladieux P."/>
            <person name="Hiltunen Thoren M."/>
            <person name="Johannesson H."/>
        </authorList>
    </citation>
    <scope>NUCLEOTIDE SEQUENCE</scope>
    <source>
        <strain evidence="2">PSN309</strain>
    </source>
</reference>
<organism evidence="2 3">
    <name type="scientific">Podospora australis</name>
    <dbReference type="NCBI Taxonomy" id="1536484"/>
    <lineage>
        <taxon>Eukaryota</taxon>
        <taxon>Fungi</taxon>
        <taxon>Dikarya</taxon>
        <taxon>Ascomycota</taxon>
        <taxon>Pezizomycotina</taxon>
        <taxon>Sordariomycetes</taxon>
        <taxon>Sordariomycetidae</taxon>
        <taxon>Sordariales</taxon>
        <taxon>Podosporaceae</taxon>
        <taxon>Podospora</taxon>
    </lineage>
</organism>
<feature type="compositionally biased region" description="Basic and acidic residues" evidence="1">
    <location>
        <begin position="387"/>
        <end position="397"/>
    </location>
</feature>
<proteinExistence type="predicted"/>
<evidence type="ECO:0000256" key="1">
    <source>
        <dbReference type="SAM" id="MobiDB-lite"/>
    </source>
</evidence>
<name>A0AAN6X5D8_9PEZI</name>
<gene>
    <name evidence="2" type="ORF">QBC35DRAFT_295794</name>
</gene>
<feature type="compositionally biased region" description="Polar residues" evidence="1">
    <location>
        <begin position="163"/>
        <end position="191"/>
    </location>
</feature>
<evidence type="ECO:0000313" key="2">
    <source>
        <dbReference type="EMBL" id="KAK4191697.1"/>
    </source>
</evidence>
<feature type="region of interest" description="Disordered" evidence="1">
    <location>
        <begin position="377"/>
        <end position="397"/>
    </location>
</feature>
<feature type="compositionally biased region" description="Basic residues" evidence="1">
    <location>
        <begin position="377"/>
        <end position="386"/>
    </location>
</feature>
<evidence type="ECO:0000313" key="3">
    <source>
        <dbReference type="Proteomes" id="UP001302126"/>
    </source>
</evidence>